<dbReference type="InterPro" id="IPR005485">
    <property type="entry name" value="Rbsml_uL18_euk_arch"/>
</dbReference>
<dbReference type="EMBL" id="BQNB010018736">
    <property type="protein sequence ID" value="GJT77704.1"/>
    <property type="molecule type" value="Genomic_DNA"/>
</dbReference>
<comment type="caution">
    <text evidence="4">The sequence shown here is derived from an EMBL/GenBank/DDBJ whole genome shotgun (WGS) entry which is preliminary data.</text>
</comment>
<dbReference type="PANTHER" id="PTHR23410">
    <property type="entry name" value="RIBOSOMAL PROTEIN L5-RELATED"/>
    <property type="match status" value="1"/>
</dbReference>
<evidence type="ECO:0000256" key="1">
    <source>
        <dbReference type="ARBA" id="ARBA00007116"/>
    </source>
</evidence>
<organism evidence="4 5">
    <name type="scientific">Tanacetum coccineum</name>
    <dbReference type="NCBI Taxonomy" id="301880"/>
    <lineage>
        <taxon>Eukaryota</taxon>
        <taxon>Viridiplantae</taxon>
        <taxon>Streptophyta</taxon>
        <taxon>Embryophyta</taxon>
        <taxon>Tracheophyta</taxon>
        <taxon>Spermatophyta</taxon>
        <taxon>Magnoliopsida</taxon>
        <taxon>eudicotyledons</taxon>
        <taxon>Gunneridae</taxon>
        <taxon>Pentapetalae</taxon>
        <taxon>asterids</taxon>
        <taxon>campanulids</taxon>
        <taxon>Asterales</taxon>
        <taxon>Asteraceae</taxon>
        <taxon>Asteroideae</taxon>
        <taxon>Anthemideae</taxon>
        <taxon>Anthemidinae</taxon>
        <taxon>Tanacetum</taxon>
    </lineage>
</organism>
<keyword evidence="5" id="KW-1185">Reference proteome</keyword>
<dbReference type="Proteomes" id="UP001151760">
    <property type="component" value="Unassembled WGS sequence"/>
</dbReference>
<proteinExistence type="inferred from homology"/>
<accession>A0ABQ5GR35</accession>
<evidence type="ECO:0000313" key="5">
    <source>
        <dbReference type="Proteomes" id="UP001151760"/>
    </source>
</evidence>
<gene>
    <name evidence="4" type="ORF">Tco_1044429</name>
</gene>
<sequence length="169" mass="19970">MSSHVPDVVDSCRTRKIVEDDRISMMRKKVWNQKFWRINNRSAQQSRVRKLQYISELERNVNSLQGVLDGSLDFHHTEKRFLGFSRGTSSLDADVHRKYIYEGHRVDNMSVLLRRSKQEKLLEFDLQRGILGSWLKSMEARFTLKLRKGISDRKEVKRKRSGAIEFDSL</sequence>
<keyword evidence="3" id="KW-0687">Ribonucleoprotein</keyword>
<dbReference type="SUPFAM" id="SSF57959">
    <property type="entry name" value="Leucine zipper domain"/>
    <property type="match status" value="1"/>
</dbReference>
<evidence type="ECO:0000313" key="4">
    <source>
        <dbReference type="EMBL" id="GJT77704.1"/>
    </source>
</evidence>
<dbReference type="PANTHER" id="PTHR23410:SF12">
    <property type="entry name" value="LARGE RIBOSOMAL SUBUNIT PROTEIN UL18"/>
    <property type="match status" value="1"/>
</dbReference>
<name>A0ABQ5GR35_9ASTR</name>
<dbReference type="GO" id="GO:0005840">
    <property type="term" value="C:ribosome"/>
    <property type="evidence" value="ECO:0007669"/>
    <property type="project" value="UniProtKB-KW"/>
</dbReference>
<dbReference type="Gene3D" id="3.30.420.100">
    <property type="match status" value="1"/>
</dbReference>
<protein>
    <submittedName>
        <fullName evidence="4">60S ribosomal protein L5</fullName>
    </submittedName>
</protein>
<keyword evidence="2 4" id="KW-0689">Ribosomal protein</keyword>
<evidence type="ECO:0000256" key="3">
    <source>
        <dbReference type="ARBA" id="ARBA00023274"/>
    </source>
</evidence>
<reference evidence="4" key="2">
    <citation type="submission" date="2022-01" db="EMBL/GenBank/DDBJ databases">
        <authorList>
            <person name="Yamashiro T."/>
            <person name="Shiraishi A."/>
            <person name="Satake H."/>
            <person name="Nakayama K."/>
        </authorList>
    </citation>
    <scope>NUCLEOTIDE SEQUENCE</scope>
</reference>
<dbReference type="InterPro" id="IPR046347">
    <property type="entry name" value="bZIP_sf"/>
</dbReference>
<comment type="similarity">
    <text evidence="1">Belongs to the universal ribosomal protein uL18 family.</text>
</comment>
<evidence type="ECO:0000256" key="2">
    <source>
        <dbReference type="ARBA" id="ARBA00022980"/>
    </source>
</evidence>
<reference evidence="4" key="1">
    <citation type="journal article" date="2022" name="Int. J. Mol. Sci.">
        <title>Draft Genome of Tanacetum Coccineum: Genomic Comparison of Closely Related Tanacetum-Family Plants.</title>
        <authorList>
            <person name="Yamashiro T."/>
            <person name="Shiraishi A."/>
            <person name="Nakayama K."/>
            <person name="Satake H."/>
        </authorList>
    </citation>
    <scope>NUCLEOTIDE SEQUENCE</scope>
</reference>